<gene>
    <name evidence="2" type="ORF">BGW38_007842</name>
</gene>
<feature type="compositionally biased region" description="Pro residues" evidence="1">
    <location>
        <begin position="39"/>
        <end position="48"/>
    </location>
</feature>
<dbReference type="AlphaFoldDB" id="A0A9P6FLA0"/>
<dbReference type="OrthoDB" id="10254221at2759"/>
<feature type="compositionally biased region" description="Pro residues" evidence="1">
    <location>
        <begin position="1"/>
        <end position="10"/>
    </location>
</feature>
<feature type="compositionally biased region" description="Basic and acidic residues" evidence="1">
    <location>
        <begin position="247"/>
        <end position="256"/>
    </location>
</feature>
<feature type="compositionally biased region" description="Low complexity" evidence="1">
    <location>
        <begin position="49"/>
        <end position="73"/>
    </location>
</feature>
<name>A0A9P6FLA0_9FUNG</name>
<organism evidence="2 3">
    <name type="scientific">Lunasporangiospora selenospora</name>
    <dbReference type="NCBI Taxonomy" id="979761"/>
    <lineage>
        <taxon>Eukaryota</taxon>
        <taxon>Fungi</taxon>
        <taxon>Fungi incertae sedis</taxon>
        <taxon>Mucoromycota</taxon>
        <taxon>Mortierellomycotina</taxon>
        <taxon>Mortierellomycetes</taxon>
        <taxon>Mortierellales</taxon>
        <taxon>Mortierellaceae</taxon>
        <taxon>Lunasporangiospora</taxon>
    </lineage>
</organism>
<keyword evidence="3" id="KW-1185">Reference proteome</keyword>
<sequence length="320" mass="36033">MVNSRPPPPYRTQRALSMAAETKRARDALHISLDYPYSYPYPPSPSTIPPAHATSTTTTTTTSSSSSTSSTHPPLSPKSMFIGAEEYHLVSPRAIATLVEQKREAKHAQRQRREQIIAMLQQQQIDAQEKAKQEKLDKQQAKLERKQIRSEHKQMYQAQYDNRKQSKHSKDRQHQPEPPLSYAHGEEPLSSRGIDDNFSSTSSNSSRSTHSAPDRLRSLSLKSNTKSMYDLRPWSGCPQSPSQEPRPGYENDEHLPPRSPGWDSLMDTLYSPTLSSPPDLQSLQSLESYQEEPDLDLMDCMGSLSLSSDYSSNGNGKYLL</sequence>
<evidence type="ECO:0000313" key="3">
    <source>
        <dbReference type="Proteomes" id="UP000780801"/>
    </source>
</evidence>
<dbReference type="Proteomes" id="UP000780801">
    <property type="component" value="Unassembled WGS sequence"/>
</dbReference>
<feature type="region of interest" description="Disordered" evidence="1">
    <location>
        <begin position="1"/>
        <end position="80"/>
    </location>
</feature>
<proteinExistence type="predicted"/>
<feature type="compositionally biased region" description="Low complexity" evidence="1">
    <location>
        <begin position="199"/>
        <end position="211"/>
    </location>
</feature>
<dbReference type="EMBL" id="JAABOA010005243">
    <property type="protein sequence ID" value="KAF9577141.1"/>
    <property type="molecule type" value="Genomic_DNA"/>
</dbReference>
<feature type="non-terminal residue" evidence="2">
    <location>
        <position position="320"/>
    </location>
</feature>
<evidence type="ECO:0000256" key="1">
    <source>
        <dbReference type="SAM" id="MobiDB-lite"/>
    </source>
</evidence>
<comment type="caution">
    <text evidence="2">The sequence shown here is derived from an EMBL/GenBank/DDBJ whole genome shotgun (WGS) entry which is preliminary data.</text>
</comment>
<evidence type="ECO:0000313" key="2">
    <source>
        <dbReference type="EMBL" id="KAF9577141.1"/>
    </source>
</evidence>
<feature type="compositionally biased region" description="Basic and acidic residues" evidence="1">
    <location>
        <begin position="184"/>
        <end position="195"/>
    </location>
</feature>
<feature type="region of interest" description="Disordered" evidence="1">
    <location>
        <begin position="129"/>
        <end position="280"/>
    </location>
</feature>
<reference evidence="2" key="1">
    <citation type="journal article" date="2020" name="Fungal Divers.">
        <title>Resolving the Mortierellaceae phylogeny through synthesis of multi-gene phylogenetics and phylogenomics.</title>
        <authorList>
            <person name="Vandepol N."/>
            <person name="Liber J."/>
            <person name="Desiro A."/>
            <person name="Na H."/>
            <person name="Kennedy M."/>
            <person name="Barry K."/>
            <person name="Grigoriev I.V."/>
            <person name="Miller A.N."/>
            <person name="O'Donnell K."/>
            <person name="Stajich J.E."/>
            <person name="Bonito G."/>
        </authorList>
    </citation>
    <scope>NUCLEOTIDE SEQUENCE</scope>
    <source>
        <strain evidence="2">KOD1015</strain>
    </source>
</reference>
<feature type="compositionally biased region" description="Basic and acidic residues" evidence="1">
    <location>
        <begin position="129"/>
        <end position="154"/>
    </location>
</feature>
<feature type="compositionally biased region" description="Low complexity" evidence="1">
    <location>
        <begin position="271"/>
        <end position="280"/>
    </location>
</feature>
<accession>A0A9P6FLA0</accession>
<protein>
    <submittedName>
        <fullName evidence="2">Uncharacterized protein</fullName>
    </submittedName>
</protein>